<evidence type="ECO:0008006" key="3">
    <source>
        <dbReference type="Google" id="ProtNLM"/>
    </source>
</evidence>
<gene>
    <name evidence="1" type="ORF">LTR09_007146</name>
</gene>
<sequence>MKRWNAVQKPVELIDVDPEHFNEYLAYIYSRDAIADIQNDDNFSLCTRLYVLADRLGDCDTANDSILWIIDEIDDGDASPSWGCVKTILDAVSSDSPLHRLLVDFYVHAATSEHMEELWSDEANQLALSFGFAIGKRHREREATAVYGDTVWEIFHCCHETGTINTMTPTPKTNAWTAWTLSATMIAV</sequence>
<evidence type="ECO:0000313" key="2">
    <source>
        <dbReference type="Proteomes" id="UP001271007"/>
    </source>
</evidence>
<keyword evidence="2" id="KW-1185">Reference proteome</keyword>
<name>A0AAJ0DK21_9PEZI</name>
<comment type="caution">
    <text evidence="1">The sequence shown here is derived from an EMBL/GenBank/DDBJ whole genome shotgun (WGS) entry which is preliminary data.</text>
</comment>
<organism evidence="1 2">
    <name type="scientific">Extremus antarcticus</name>
    <dbReference type="NCBI Taxonomy" id="702011"/>
    <lineage>
        <taxon>Eukaryota</taxon>
        <taxon>Fungi</taxon>
        <taxon>Dikarya</taxon>
        <taxon>Ascomycota</taxon>
        <taxon>Pezizomycotina</taxon>
        <taxon>Dothideomycetes</taxon>
        <taxon>Dothideomycetidae</taxon>
        <taxon>Mycosphaerellales</taxon>
        <taxon>Extremaceae</taxon>
        <taxon>Extremus</taxon>
    </lineage>
</organism>
<evidence type="ECO:0000313" key="1">
    <source>
        <dbReference type="EMBL" id="KAK3051846.1"/>
    </source>
</evidence>
<protein>
    <recommendedName>
        <fullName evidence="3">BTB domain-containing protein</fullName>
    </recommendedName>
</protein>
<accession>A0AAJ0DK21</accession>
<dbReference type="EMBL" id="JAWDJX010000024">
    <property type="protein sequence ID" value="KAK3051846.1"/>
    <property type="molecule type" value="Genomic_DNA"/>
</dbReference>
<reference evidence="1" key="1">
    <citation type="submission" date="2023-04" db="EMBL/GenBank/DDBJ databases">
        <title>Black Yeasts Isolated from many extreme environments.</title>
        <authorList>
            <person name="Coleine C."/>
            <person name="Stajich J.E."/>
            <person name="Selbmann L."/>
        </authorList>
    </citation>
    <scope>NUCLEOTIDE SEQUENCE</scope>
    <source>
        <strain evidence="1">CCFEE 5312</strain>
    </source>
</reference>
<dbReference type="AlphaFoldDB" id="A0AAJ0DK21"/>
<proteinExistence type="predicted"/>
<dbReference type="Proteomes" id="UP001271007">
    <property type="component" value="Unassembled WGS sequence"/>
</dbReference>